<accession>A0A1M5NCB8</accession>
<evidence type="ECO:0000313" key="1">
    <source>
        <dbReference type="EMBL" id="SHG87256.1"/>
    </source>
</evidence>
<dbReference type="OrthoDB" id="1091850at2"/>
<dbReference type="RefSeq" id="WP_073237907.1">
    <property type="nucleotide sequence ID" value="NZ_FQUQ01000008.1"/>
</dbReference>
<dbReference type="PROSITE" id="PS51257">
    <property type="entry name" value="PROKAR_LIPOPROTEIN"/>
    <property type="match status" value="1"/>
</dbReference>
<dbReference type="Proteomes" id="UP000184287">
    <property type="component" value="Unassembled WGS sequence"/>
</dbReference>
<proteinExistence type="predicted"/>
<dbReference type="InterPro" id="IPR025921">
    <property type="entry name" value="HmuY"/>
</dbReference>
<organism evidence="1 2">
    <name type="scientific">Pedobacter caeni</name>
    <dbReference type="NCBI Taxonomy" id="288992"/>
    <lineage>
        <taxon>Bacteria</taxon>
        <taxon>Pseudomonadati</taxon>
        <taxon>Bacteroidota</taxon>
        <taxon>Sphingobacteriia</taxon>
        <taxon>Sphingobacteriales</taxon>
        <taxon>Sphingobacteriaceae</taxon>
        <taxon>Pedobacter</taxon>
    </lineage>
</organism>
<evidence type="ECO:0000313" key="2">
    <source>
        <dbReference type="Proteomes" id="UP000184287"/>
    </source>
</evidence>
<dbReference type="STRING" id="288992.SAMN04488522_10886"/>
<reference evidence="2" key="1">
    <citation type="submission" date="2016-11" db="EMBL/GenBank/DDBJ databases">
        <authorList>
            <person name="Varghese N."/>
            <person name="Submissions S."/>
        </authorList>
    </citation>
    <scope>NUCLEOTIDE SEQUENCE [LARGE SCALE GENOMIC DNA]</scope>
    <source>
        <strain evidence="2">DSM 16990</strain>
    </source>
</reference>
<dbReference type="AlphaFoldDB" id="A0A1M5NCB8"/>
<name>A0A1M5NCB8_9SPHI</name>
<gene>
    <name evidence="1" type="ORF">SAMN04488522_10886</name>
</gene>
<dbReference type="EMBL" id="FQUQ01000008">
    <property type="protein sequence ID" value="SHG87256.1"/>
    <property type="molecule type" value="Genomic_DNA"/>
</dbReference>
<sequence length="421" mass="45731">MKKNSFYVLASACLIFGASCKKQNDPAFDKLKLNNSAIAFTPVTEPITTRTIGPANMSNILSSDGVAPTIDNSQAWFNFTSANPAAASKRESWHLGFWNGNDMNRIILNYSVTTQASLINGVSSLNAARTNTAQMESAYNLINGGSMGMGDMSTFDFHREGQFVIGSPVATNKVYLIKTPPVQMHPDTVGGAPISVTYWLASLAYSGTAYNVNYQAVTRNASGTWNFASSTSTPVSIAKTANYQYQFIKFGTPGLATVQPQQSEWNLGLSAVTLKRYMSSGDSYPFALKGLVLNNNPGVSVYRVQTTGSTAGAPGPYDLNYTWSNDPALNASNSIESQFASFSSGNIDNTKFSSTSQEEIGQYWRNLDMGNYKIFVDRFYVIKLPNGDVYKFKFENLSPTSTSNAVNSGIKFKYAKIATTP</sequence>
<dbReference type="Pfam" id="PF14064">
    <property type="entry name" value="HmuY"/>
    <property type="match status" value="1"/>
</dbReference>
<protein>
    <submittedName>
        <fullName evidence="1">HmuY protein</fullName>
    </submittedName>
</protein>
<keyword evidence="2" id="KW-1185">Reference proteome</keyword>